<accession>A0AAD3XXG3</accession>
<keyword evidence="1" id="KW-0812">Transmembrane</keyword>
<keyword evidence="1" id="KW-0472">Membrane</keyword>
<evidence type="ECO:0000313" key="3">
    <source>
        <dbReference type="Proteomes" id="UP001279734"/>
    </source>
</evidence>
<reference evidence="2" key="1">
    <citation type="submission" date="2023-05" db="EMBL/GenBank/DDBJ databases">
        <title>Nepenthes gracilis genome sequencing.</title>
        <authorList>
            <person name="Fukushima K."/>
        </authorList>
    </citation>
    <scope>NUCLEOTIDE SEQUENCE</scope>
    <source>
        <strain evidence="2">SING2019-196</strain>
    </source>
</reference>
<protein>
    <submittedName>
        <fullName evidence="2">Uncharacterized protein</fullName>
    </submittedName>
</protein>
<organism evidence="2 3">
    <name type="scientific">Nepenthes gracilis</name>
    <name type="common">Slender pitcher plant</name>
    <dbReference type="NCBI Taxonomy" id="150966"/>
    <lineage>
        <taxon>Eukaryota</taxon>
        <taxon>Viridiplantae</taxon>
        <taxon>Streptophyta</taxon>
        <taxon>Embryophyta</taxon>
        <taxon>Tracheophyta</taxon>
        <taxon>Spermatophyta</taxon>
        <taxon>Magnoliopsida</taxon>
        <taxon>eudicotyledons</taxon>
        <taxon>Gunneridae</taxon>
        <taxon>Pentapetalae</taxon>
        <taxon>Caryophyllales</taxon>
        <taxon>Nepenthaceae</taxon>
        <taxon>Nepenthes</taxon>
    </lineage>
</organism>
<keyword evidence="3" id="KW-1185">Reference proteome</keyword>
<dbReference type="EMBL" id="BSYO01000023">
    <property type="protein sequence ID" value="GMH21312.1"/>
    <property type="molecule type" value="Genomic_DNA"/>
</dbReference>
<sequence length="300" mass="32165">MEGLNATVNSLYVGNLLGKWVLLLVAKLTSRKLPSVLLLLEYFVGWSAEFAADGMINAVGMLMKKPEAEPCPHLSQQRSTSLDCSNGRNNISFWLQLLSAVALSEQQGEQSDPPSCRQRIHHQQQGNAWTVVTARNNHHRGQAAGQHHQQHHHLSSYSQLQLPASVTSAVLDQQCCVLSPSGVAHGYGKTIVSRDQLLEVVGVVGGAAMHLLAGIVALLLSKGMAERCCVVSIEVESDMQFGLLVDGSGGLCCSLCSNCCYQPVPFLDDLNFVADDTEPTVAVEDAAGSMDPSQLVSSCL</sequence>
<keyword evidence="1" id="KW-1133">Transmembrane helix</keyword>
<evidence type="ECO:0000256" key="1">
    <source>
        <dbReference type="SAM" id="Phobius"/>
    </source>
</evidence>
<dbReference type="AlphaFoldDB" id="A0AAD3XXG3"/>
<gene>
    <name evidence="2" type="ORF">Nepgr_023154</name>
</gene>
<dbReference type="Proteomes" id="UP001279734">
    <property type="component" value="Unassembled WGS sequence"/>
</dbReference>
<evidence type="ECO:0000313" key="2">
    <source>
        <dbReference type="EMBL" id="GMH21312.1"/>
    </source>
</evidence>
<name>A0AAD3XXG3_NEPGR</name>
<proteinExistence type="predicted"/>
<feature type="transmembrane region" description="Helical" evidence="1">
    <location>
        <begin position="197"/>
        <end position="220"/>
    </location>
</feature>
<comment type="caution">
    <text evidence="2">The sequence shown here is derived from an EMBL/GenBank/DDBJ whole genome shotgun (WGS) entry which is preliminary data.</text>
</comment>